<organism evidence="5 6">
    <name type="scientific">Escherichia coli</name>
    <dbReference type="NCBI Taxonomy" id="562"/>
    <lineage>
        <taxon>Bacteria</taxon>
        <taxon>Pseudomonadati</taxon>
        <taxon>Pseudomonadota</taxon>
        <taxon>Gammaproteobacteria</taxon>
        <taxon>Enterobacterales</taxon>
        <taxon>Enterobacteriaceae</taxon>
        <taxon>Escherichia</taxon>
    </lineage>
</organism>
<gene>
    <name evidence="5" type="ORF">D9E49_23020</name>
</gene>
<dbReference type="EMBL" id="ROAL01000029">
    <property type="protein sequence ID" value="MIB63229.1"/>
    <property type="molecule type" value="Genomic_DNA"/>
</dbReference>
<evidence type="ECO:0000256" key="3">
    <source>
        <dbReference type="ARBA" id="ARBA00022777"/>
    </source>
</evidence>
<dbReference type="Proteomes" id="UP000271175">
    <property type="component" value="Unassembled WGS sequence"/>
</dbReference>
<name>A0A3L5H9E1_ECOLX</name>
<comment type="caution">
    <text evidence="5">The sequence shown here is derived from an EMBL/GenBank/DDBJ whole genome shotgun (WGS) entry which is preliminary data.</text>
</comment>
<feature type="domain" description="Carbohydrate kinase FGGY N-terminal" evidence="4">
    <location>
        <begin position="5"/>
        <end position="111"/>
    </location>
</feature>
<dbReference type="Gene3D" id="3.30.420.40">
    <property type="match status" value="1"/>
</dbReference>
<dbReference type="InterPro" id="IPR050406">
    <property type="entry name" value="FGGY_Carb_Kinase"/>
</dbReference>
<accession>A0A3L5H9E1</accession>
<dbReference type="Pfam" id="PF00370">
    <property type="entry name" value="FGGY_N"/>
    <property type="match status" value="1"/>
</dbReference>
<keyword evidence="3 5" id="KW-0418">Kinase</keyword>
<dbReference type="InterPro" id="IPR018484">
    <property type="entry name" value="FGGY_N"/>
</dbReference>
<evidence type="ECO:0000313" key="5">
    <source>
        <dbReference type="EMBL" id="MIB63229.1"/>
    </source>
</evidence>
<evidence type="ECO:0000313" key="6">
    <source>
        <dbReference type="Proteomes" id="UP000271175"/>
    </source>
</evidence>
<dbReference type="PANTHER" id="PTHR43095">
    <property type="entry name" value="SUGAR KINASE"/>
    <property type="match status" value="1"/>
</dbReference>
<sequence length="147" mass="16057">MSKKYIIGIDGGSQSTKVVMYDLEGNVVCEGKGLLQPMHTPDADTAEHPDDDLWASLCFASHDLMSQFAGNKEDIVGIGLGSIRCCRALLKADGTPAAPLISWQDARVTRPYEHTNPDVAYVTSFSGYLTHRLTGEFKDNIANYFGQ</sequence>
<reference evidence="5 6" key="1">
    <citation type="submission" date="2018-10" db="EMBL/GenBank/DDBJ databases">
        <authorList>
            <consortium name="NARMS: The National Antimicrobial Resistance Monitoring System"/>
        </authorList>
    </citation>
    <scope>NUCLEOTIDE SEQUENCE [LARGE SCALE GENOMIC DNA]</scope>
    <source>
        <strain evidence="5 6">CVM N17EC0276</strain>
    </source>
</reference>
<dbReference type="PANTHER" id="PTHR43095:SF5">
    <property type="entry name" value="XYLULOSE KINASE"/>
    <property type="match status" value="1"/>
</dbReference>
<dbReference type="GO" id="GO:0016301">
    <property type="term" value="F:kinase activity"/>
    <property type="evidence" value="ECO:0007669"/>
    <property type="project" value="UniProtKB-KW"/>
</dbReference>
<keyword evidence="2" id="KW-0808">Transferase</keyword>
<dbReference type="InterPro" id="IPR043129">
    <property type="entry name" value="ATPase_NBD"/>
</dbReference>
<evidence type="ECO:0000256" key="1">
    <source>
        <dbReference type="ARBA" id="ARBA00009156"/>
    </source>
</evidence>
<dbReference type="AlphaFoldDB" id="A0A3L5H9E1"/>
<comment type="similarity">
    <text evidence="1">Belongs to the FGGY kinase family.</text>
</comment>
<dbReference type="SUPFAM" id="SSF53067">
    <property type="entry name" value="Actin-like ATPase domain"/>
    <property type="match status" value="1"/>
</dbReference>
<evidence type="ECO:0000259" key="4">
    <source>
        <dbReference type="Pfam" id="PF00370"/>
    </source>
</evidence>
<proteinExistence type="inferred from homology"/>
<dbReference type="GO" id="GO:0005975">
    <property type="term" value="P:carbohydrate metabolic process"/>
    <property type="evidence" value="ECO:0007669"/>
    <property type="project" value="InterPro"/>
</dbReference>
<protein>
    <submittedName>
        <fullName evidence="5">Sugar kinase</fullName>
    </submittedName>
</protein>
<evidence type="ECO:0000256" key="2">
    <source>
        <dbReference type="ARBA" id="ARBA00022679"/>
    </source>
</evidence>